<evidence type="ECO:0000313" key="1">
    <source>
        <dbReference type="EMBL" id="ETN19872.1"/>
    </source>
</evidence>
<evidence type="ECO:0000313" key="2">
    <source>
        <dbReference type="Proteomes" id="UP000018817"/>
    </source>
</evidence>
<dbReference type="STRING" id="761204.W2R374"/>
<dbReference type="EMBL" id="KI669564">
    <property type="protein sequence ID" value="ETN19872.1"/>
    <property type="molecule type" value="Genomic_DNA"/>
</dbReference>
<dbReference type="VEuPathDB" id="FungiDB:PPTG_21184"/>
<gene>
    <name evidence="1" type="ORF">PPTG_21184</name>
</gene>
<protein>
    <submittedName>
        <fullName evidence="1">Uncharacterized protein</fullName>
    </submittedName>
</protein>
<reference evidence="2" key="1">
    <citation type="submission" date="2011-12" db="EMBL/GenBank/DDBJ databases">
        <authorList>
            <consortium name="The Broad Institute Genome Sequencing Platform"/>
            <person name="Russ C."/>
            <person name="Tyler B."/>
            <person name="Panabieres F."/>
            <person name="Shan W."/>
            <person name="Tripathy S."/>
            <person name="Grunwald N."/>
            <person name="Machado M."/>
            <person name="Young S.K."/>
            <person name="Zeng Q."/>
            <person name="Gargeya S."/>
            <person name="Fitzgerald M."/>
            <person name="Haas B."/>
            <person name="Abouelleil A."/>
            <person name="Alvarado L."/>
            <person name="Arachchi H.M."/>
            <person name="Berlin A."/>
            <person name="Chapman S.B."/>
            <person name="Gearin G."/>
            <person name="Goldberg J."/>
            <person name="Griggs A."/>
            <person name="Gujja S."/>
            <person name="Hansen M."/>
            <person name="Heiman D."/>
            <person name="Howarth C."/>
            <person name="Larimer J."/>
            <person name="Lui A."/>
            <person name="MacDonald P.J.P."/>
            <person name="McCowen C."/>
            <person name="Montmayeur A."/>
            <person name="Murphy C."/>
            <person name="Neiman D."/>
            <person name="Pearson M."/>
            <person name="Priest M."/>
            <person name="Roberts A."/>
            <person name="Saif S."/>
            <person name="Shea T."/>
            <person name="Sisk P."/>
            <person name="Stolte C."/>
            <person name="Sykes S."/>
            <person name="Wortman J."/>
            <person name="Nusbaum C."/>
            <person name="Birren B."/>
        </authorList>
    </citation>
    <scope>NUCLEOTIDE SEQUENCE [LARGE SCALE GENOMIC DNA]</scope>
    <source>
        <strain evidence="2">INRA-310</strain>
    </source>
</reference>
<sequence>MGLEELAPVNTKRAKATAVAAFMRFLKAEGVTEEYVRACIERDESGKCFVSVMDKFDSQVEWNGNAVAVNTGAIAASGVGDKQQAEDELPHLVEPKELKEINGTSVKPVELIGDAEIDKKTENEDVLQILDPYTPIHTRPYTIPRSEEEGARKEIHQLLQYDAIE</sequence>
<dbReference type="Proteomes" id="UP000018817">
    <property type="component" value="Unassembled WGS sequence"/>
</dbReference>
<dbReference type="AlphaFoldDB" id="W2R374"/>
<organism evidence="1 2">
    <name type="scientific">Phytophthora nicotianae (strain INRA-310)</name>
    <name type="common">Phytophthora parasitica</name>
    <dbReference type="NCBI Taxonomy" id="761204"/>
    <lineage>
        <taxon>Eukaryota</taxon>
        <taxon>Sar</taxon>
        <taxon>Stramenopiles</taxon>
        <taxon>Oomycota</taxon>
        <taxon>Peronosporomycetes</taxon>
        <taxon>Peronosporales</taxon>
        <taxon>Peronosporaceae</taxon>
        <taxon>Phytophthora</taxon>
    </lineage>
</organism>
<accession>W2R374</accession>
<dbReference type="GeneID" id="20189783"/>
<dbReference type="RefSeq" id="XP_008894685.1">
    <property type="nucleotide sequence ID" value="XM_008896437.1"/>
</dbReference>
<proteinExistence type="predicted"/>
<name>W2R374_PHYN3</name>
<reference evidence="1 2" key="2">
    <citation type="submission" date="2013-11" db="EMBL/GenBank/DDBJ databases">
        <title>The Genome Sequence of Phytophthora parasitica INRA-310.</title>
        <authorList>
            <consortium name="The Broad Institute Genomics Platform"/>
            <person name="Russ C."/>
            <person name="Tyler B."/>
            <person name="Panabieres F."/>
            <person name="Shan W."/>
            <person name="Tripathy S."/>
            <person name="Grunwald N."/>
            <person name="Machado M."/>
            <person name="Johnson C.S."/>
            <person name="Arredondo F."/>
            <person name="Hong C."/>
            <person name="Coffey M."/>
            <person name="Young S.K."/>
            <person name="Zeng Q."/>
            <person name="Gargeya S."/>
            <person name="Fitzgerald M."/>
            <person name="Abouelleil A."/>
            <person name="Alvarado L."/>
            <person name="Chapman S.B."/>
            <person name="Gainer-Dewar J."/>
            <person name="Goldberg J."/>
            <person name="Griggs A."/>
            <person name="Gujja S."/>
            <person name="Hansen M."/>
            <person name="Howarth C."/>
            <person name="Imamovic A."/>
            <person name="Ireland A."/>
            <person name="Larimer J."/>
            <person name="McCowan C."/>
            <person name="Murphy C."/>
            <person name="Pearson M."/>
            <person name="Poon T.W."/>
            <person name="Priest M."/>
            <person name="Roberts A."/>
            <person name="Saif S."/>
            <person name="Shea T."/>
            <person name="Sykes S."/>
            <person name="Wortman J."/>
            <person name="Nusbaum C."/>
            <person name="Birren B."/>
        </authorList>
    </citation>
    <scope>NUCLEOTIDE SEQUENCE [LARGE SCALE GENOMIC DNA]</scope>
    <source>
        <strain evidence="1 2">INRA-310</strain>
    </source>
</reference>